<dbReference type="PANTHER" id="PTHR41523">
    <property type="entry name" value="TWO-COMPONENT SYSTEM SENSOR PROTEIN"/>
    <property type="match status" value="1"/>
</dbReference>
<dbReference type="InterPro" id="IPR003594">
    <property type="entry name" value="HATPase_dom"/>
</dbReference>
<comment type="caution">
    <text evidence="12">The sequence shown here is derived from an EMBL/GenBank/DDBJ whole genome shotgun (WGS) entry which is preliminary data.</text>
</comment>
<evidence type="ECO:0000313" key="12">
    <source>
        <dbReference type="EMBL" id="TGL56992.1"/>
    </source>
</evidence>
<dbReference type="SMART" id="SM00091">
    <property type="entry name" value="PAS"/>
    <property type="match status" value="3"/>
</dbReference>
<dbReference type="InterPro" id="IPR000014">
    <property type="entry name" value="PAS"/>
</dbReference>
<dbReference type="Gene3D" id="3.30.565.10">
    <property type="entry name" value="Histidine kinase-like ATPase, C-terminal domain"/>
    <property type="match status" value="1"/>
</dbReference>
<keyword evidence="13" id="KW-1185">Reference proteome</keyword>
<dbReference type="GO" id="GO:0004673">
    <property type="term" value="F:protein histidine kinase activity"/>
    <property type="evidence" value="ECO:0007669"/>
    <property type="project" value="UniProtKB-EC"/>
</dbReference>
<dbReference type="SUPFAM" id="SSF55785">
    <property type="entry name" value="PYP-like sensor domain (PAS domain)"/>
    <property type="match status" value="3"/>
</dbReference>
<dbReference type="GO" id="GO:0005524">
    <property type="term" value="F:ATP binding"/>
    <property type="evidence" value="ECO:0007669"/>
    <property type="project" value="UniProtKB-KW"/>
</dbReference>
<keyword evidence="6" id="KW-0418">Kinase</keyword>
<dbReference type="InterPro" id="IPR035965">
    <property type="entry name" value="PAS-like_dom_sf"/>
</dbReference>
<evidence type="ECO:0000256" key="8">
    <source>
        <dbReference type="ARBA" id="ARBA00023026"/>
    </source>
</evidence>
<evidence type="ECO:0000259" key="10">
    <source>
        <dbReference type="PROSITE" id="PS50112"/>
    </source>
</evidence>
<dbReference type="SMART" id="SM00086">
    <property type="entry name" value="PAC"/>
    <property type="match status" value="3"/>
</dbReference>
<dbReference type="AlphaFoldDB" id="A0A4R9JX06"/>
<proteinExistence type="predicted"/>
<name>A0A4R9JX06_9LEPT</name>
<evidence type="ECO:0000259" key="11">
    <source>
        <dbReference type="PROSITE" id="PS50113"/>
    </source>
</evidence>
<dbReference type="Pfam" id="PF08447">
    <property type="entry name" value="PAS_3"/>
    <property type="match status" value="1"/>
</dbReference>
<dbReference type="NCBIfam" id="TIGR00229">
    <property type="entry name" value="sensory_box"/>
    <property type="match status" value="3"/>
</dbReference>
<evidence type="ECO:0000256" key="2">
    <source>
        <dbReference type="ARBA" id="ARBA00012438"/>
    </source>
</evidence>
<feature type="domain" description="PAC" evidence="11">
    <location>
        <begin position="188"/>
        <end position="240"/>
    </location>
</feature>
<feature type="domain" description="PAS" evidence="10">
    <location>
        <begin position="241"/>
        <end position="310"/>
    </location>
</feature>
<feature type="domain" description="PAC" evidence="11">
    <location>
        <begin position="316"/>
        <end position="368"/>
    </location>
</feature>
<dbReference type="InterPro" id="IPR001610">
    <property type="entry name" value="PAC"/>
</dbReference>
<feature type="domain" description="PAC" evidence="11">
    <location>
        <begin position="444"/>
        <end position="496"/>
    </location>
</feature>
<organism evidence="12 13">
    <name type="scientific">Leptospira ognonensis</name>
    <dbReference type="NCBI Taxonomy" id="2484945"/>
    <lineage>
        <taxon>Bacteria</taxon>
        <taxon>Pseudomonadati</taxon>
        <taxon>Spirochaetota</taxon>
        <taxon>Spirochaetia</taxon>
        <taxon>Leptospirales</taxon>
        <taxon>Leptospiraceae</taxon>
        <taxon>Leptospira</taxon>
    </lineage>
</organism>
<evidence type="ECO:0000256" key="6">
    <source>
        <dbReference type="ARBA" id="ARBA00022777"/>
    </source>
</evidence>
<evidence type="ECO:0000256" key="4">
    <source>
        <dbReference type="ARBA" id="ARBA00022679"/>
    </source>
</evidence>
<evidence type="ECO:0000256" key="1">
    <source>
        <dbReference type="ARBA" id="ARBA00000085"/>
    </source>
</evidence>
<dbReference type="InterPro" id="IPR000700">
    <property type="entry name" value="PAS-assoc_C"/>
</dbReference>
<dbReference type="Gene3D" id="2.10.70.100">
    <property type="match status" value="1"/>
</dbReference>
<keyword evidence="4" id="KW-0808">Transferase</keyword>
<dbReference type="OrthoDB" id="9809348at2"/>
<dbReference type="PROSITE" id="PS50112">
    <property type="entry name" value="PAS"/>
    <property type="match status" value="2"/>
</dbReference>
<dbReference type="Proteomes" id="UP000297693">
    <property type="component" value="Unassembled WGS sequence"/>
</dbReference>
<dbReference type="PANTHER" id="PTHR41523:SF8">
    <property type="entry name" value="ETHYLENE RESPONSE SENSOR PROTEIN"/>
    <property type="match status" value="1"/>
</dbReference>
<evidence type="ECO:0000259" key="9">
    <source>
        <dbReference type="PROSITE" id="PS50109"/>
    </source>
</evidence>
<dbReference type="PROSITE" id="PS50109">
    <property type="entry name" value="HIS_KIN"/>
    <property type="match status" value="1"/>
</dbReference>
<keyword evidence="5" id="KW-0547">Nucleotide-binding</keyword>
<dbReference type="Pfam" id="PF02518">
    <property type="entry name" value="HATPase_c"/>
    <property type="match status" value="1"/>
</dbReference>
<feature type="domain" description="PAS" evidence="10">
    <location>
        <begin position="386"/>
        <end position="429"/>
    </location>
</feature>
<dbReference type="InterPro" id="IPR036890">
    <property type="entry name" value="HATPase_C_sf"/>
</dbReference>
<dbReference type="Pfam" id="PF13426">
    <property type="entry name" value="PAS_9"/>
    <property type="match status" value="2"/>
</dbReference>
<dbReference type="InterPro" id="IPR011495">
    <property type="entry name" value="Sig_transdc_His_kin_sub2_dim/P"/>
</dbReference>
<evidence type="ECO:0000256" key="5">
    <source>
        <dbReference type="ARBA" id="ARBA00022741"/>
    </source>
</evidence>
<evidence type="ECO:0000313" key="13">
    <source>
        <dbReference type="Proteomes" id="UP000297693"/>
    </source>
</evidence>
<dbReference type="Pfam" id="PF07568">
    <property type="entry name" value="HisKA_2"/>
    <property type="match status" value="1"/>
</dbReference>
<gene>
    <name evidence="12" type="ORF">EHQ58_15510</name>
</gene>
<dbReference type="EMBL" id="RQGD01000042">
    <property type="protein sequence ID" value="TGL56992.1"/>
    <property type="molecule type" value="Genomic_DNA"/>
</dbReference>
<dbReference type="InterPro" id="IPR013655">
    <property type="entry name" value="PAS_fold_3"/>
</dbReference>
<evidence type="ECO:0000256" key="3">
    <source>
        <dbReference type="ARBA" id="ARBA00022553"/>
    </source>
</evidence>
<sequence>MDSLEKLLFPIILISKTGEVCFMNGEATNLFKKSLSLGSDFFSHLSESSKMKFHQYLNSVIQMPSIQECNIEFNTKENETLLLQMRGRLSLDGETIQIAPQEVREKKETGFSYRVKYEEIKKVANIGHWELDLKTNEWQYCEKIFEFYEIDPQKTEITPELFYSLLHPEDRDKVTNAFTNSLQEKKIYEVDHRILLSQGRVKWIRETCHWIFDPFDNPIGAIGTSQDITKQVELEERLRSQETNYFNMVENTSSLVWSCNKDGKFTYLNPAWERVLGYKKEEMMNRLYSEFQPSEVHERDKEAYRAFNQTGKTTRLGYETIYLTKDNERKYLDFYPSAIFDTNGVLIGSHGTAIDLTDKRNLDLKLEETYFELGQRQFAIDQHAIVAITNINGDIIYTNRRFCEISKYSREELMGQNHRLINSGHHPKEFFKDLYNTLKRGETWHGEIKNRAKDGSFYWVATTIAPIKNSKGKTEKYIAIRTDITKIKEADEKIRLLLDEKALILVEVHHRIKNNMNTIFSLLRMEANQQENSLQKNILLDASSRVRSMMLLYDKLYRSENKEVISIGEYFPVLIAEILRIFPNHERIKTLIEVEPVLISAKMLSTIGIIINELITNSMKYSFSDRSEGKINFLAKKDNDTLLLNYEDNGIPMDNKIDFQTTNSFGLNLIQMLIQQLNGKIQMDRKQGNCYNIEFKIKGN</sequence>
<dbReference type="EC" id="2.7.13.3" evidence="2"/>
<evidence type="ECO:0000256" key="7">
    <source>
        <dbReference type="ARBA" id="ARBA00022840"/>
    </source>
</evidence>
<accession>A0A4R9JX06</accession>
<keyword evidence="8" id="KW-0843">Virulence</keyword>
<keyword evidence="3" id="KW-0597">Phosphoprotein</keyword>
<protein>
    <recommendedName>
        <fullName evidence="2">histidine kinase</fullName>
        <ecNumber evidence="2">2.7.13.3</ecNumber>
    </recommendedName>
</protein>
<dbReference type="CDD" id="cd00130">
    <property type="entry name" value="PAS"/>
    <property type="match status" value="3"/>
</dbReference>
<dbReference type="Gene3D" id="3.30.450.20">
    <property type="entry name" value="PAS domain"/>
    <property type="match status" value="3"/>
</dbReference>
<keyword evidence="7" id="KW-0067">ATP-binding</keyword>
<comment type="catalytic activity">
    <reaction evidence="1">
        <text>ATP + protein L-histidine = ADP + protein N-phospho-L-histidine.</text>
        <dbReference type="EC" id="2.7.13.3"/>
    </reaction>
</comment>
<feature type="domain" description="Histidine kinase" evidence="9">
    <location>
        <begin position="507"/>
        <end position="699"/>
    </location>
</feature>
<dbReference type="InterPro" id="IPR005467">
    <property type="entry name" value="His_kinase_dom"/>
</dbReference>
<reference evidence="12" key="1">
    <citation type="journal article" date="2019" name="PLoS Negl. Trop. Dis.">
        <title>Revisiting the worldwide diversity of Leptospira species in the environment.</title>
        <authorList>
            <person name="Vincent A.T."/>
            <person name="Schiettekatte O."/>
            <person name="Bourhy P."/>
            <person name="Veyrier F.J."/>
            <person name="Picardeau M."/>
        </authorList>
    </citation>
    <scope>NUCLEOTIDE SEQUENCE [LARGE SCALE GENOMIC DNA]</scope>
    <source>
        <strain evidence="12">201702476</strain>
    </source>
</reference>
<dbReference type="SUPFAM" id="SSF55874">
    <property type="entry name" value="ATPase domain of HSP90 chaperone/DNA topoisomerase II/histidine kinase"/>
    <property type="match status" value="1"/>
</dbReference>
<dbReference type="PROSITE" id="PS50113">
    <property type="entry name" value="PAC"/>
    <property type="match status" value="3"/>
</dbReference>